<name>A0A8S3QLV9_MYTED</name>
<dbReference type="Proteomes" id="UP000683360">
    <property type="component" value="Unassembled WGS sequence"/>
</dbReference>
<evidence type="ECO:0000313" key="2">
    <source>
        <dbReference type="EMBL" id="CAG2195559.1"/>
    </source>
</evidence>
<sequence length="182" mass="21440">MATKWELNRKFQTFYHDYVKMDKEETKINSRVVRNIVMKILEYVNRLDPKFKKYPQKVSNADEFDFSILYDTGIVHKEIHTKTQDKGPKSVTENGFLVPLKFKRHLEKLVRDAFEYLTNNFLIDQKVEVEDLSDSPAVTIIIGTDDLSVDLAPMVNVRLPFKDEFDWPQHGAQWPAQEKFNN</sequence>
<organism evidence="2 3">
    <name type="scientific">Mytilus edulis</name>
    <name type="common">Blue mussel</name>
    <dbReference type="NCBI Taxonomy" id="6550"/>
    <lineage>
        <taxon>Eukaryota</taxon>
        <taxon>Metazoa</taxon>
        <taxon>Spiralia</taxon>
        <taxon>Lophotrochozoa</taxon>
        <taxon>Mollusca</taxon>
        <taxon>Bivalvia</taxon>
        <taxon>Autobranchia</taxon>
        <taxon>Pteriomorphia</taxon>
        <taxon>Mytilida</taxon>
        <taxon>Mytiloidea</taxon>
        <taxon>Mytilidae</taxon>
        <taxon>Mytilinae</taxon>
        <taxon>Mytilus</taxon>
    </lineage>
</organism>
<reference evidence="2" key="1">
    <citation type="submission" date="2021-03" db="EMBL/GenBank/DDBJ databases">
        <authorList>
            <person name="Bekaert M."/>
        </authorList>
    </citation>
    <scope>NUCLEOTIDE SEQUENCE</scope>
</reference>
<dbReference type="Gene3D" id="3.30.460.90">
    <property type="match status" value="1"/>
</dbReference>
<feature type="domain" description="Mab-21-like nucleotidyltransferase" evidence="1">
    <location>
        <begin position="80"/>
        <end position="181"/>
    </location>
</feature>
<dbReference type="InterPro" id="IPR046903">
    <property type="entry name" value="Mab-21-like_nuc_Trfase"/>
</dbReference>
<keyword evidence="3" id="KW-1185">Reference proteome</keyword>
<evidence type="ECO:0000313" key="3">
    <source>
        <dbReference type="Proteomes" id="UP000683360"/>
    </source>
</evidence>
<accession>A0A8S3QLV9</accession>
<evidence type="ECO:0000259" key="1">
    <source>
        <dbReference type="Pfam" id="PF03281"/>
    </source>
</evidence>
<protein>
    <recommendedName>
        <fullName evidence="1">Mab-21-like nucleotidyltransferase domain-containing protein</fullName>
    </recommendedName>
</protein>
<dbReference type="AlphaFoldDB" id="A0A8S3QLV9"/>
<dbReference type="Pfam" id="PF03281">
    <property type="entry name" value="Mab-21"/>
    <property type="match status" value="1"/>
</dbReference>
<dbReference type="EMBL" id="CAJPWZ010000523">
    <property type="protein sequence ID" value="CAG2195559.1"/>
    <property type="molecule type" value="Genomic_DNA"/>
</dbReference>
<proteinExistence type="predicted"/>
<dbReference type="OrthoDB" id="10333136at2759"/>
<gene>
    <name evidence="2" type="ORF">MEDL_10505</name>
</gene>
<comment type="caution">
    <text evidence="2">The sequence shown here is derived from an EMBL/GenBank/DDBJ whole genome shotgun (WGS) entry which is preliminary data.</text>
</comment>